<reference evidence="1 2" key="1">
    <citation type="journal article" date="2021" name="Elife">
        <title>Chloroplast acquisition without the gene transfer in kleptoplastic sea slugs, Plakobranchus ocellatus.</title>
        <authorList>
            <person name="Maeda T."/>
            <person name="Takahashi S."/>
            <person name="Yoshida T."/>
            <person name="Shimamura S."/>
            <person name="Takaki Y."/>
            <person name="Nagai Y."/>
            <person name="Toyoda A."/>
            <person name="Suzuki Y."/>
            <person name="Arimoto A."/>
            <person name="Ishii H."/>
            <person name="Satoh N."/>
            <person name="Nishiyama T."/>
            <person name="Hasebe M."/>
            <person name="Maruyama T."/>
            <person name="Minagawa J."/>
            <person name="Obokata J."/>
            <person name="Shigenobu S."/>
        </authorList>
    </citation>
    <scope>NUCLEOTIDE SEQUENCE [LARGE SCALE GENOMIC DNA]</scope>
</reference>
<name>A0AAV3ZWP4_9GAST</name>
<sequence length="140" mass="15934">EARYDDISMKDSDLKMKGTFFFSLYSFQILGTSRSSTGVYGTAKSETPYRFQVEFTINCATLMPRFFKETASLQDSVGGRLCHAPHVFESTFDPLYLRLKSSDPLAAKDTISINRPFCPFRHRTMISGFQSIACSERPWV</sequence>
<organism evidence="1 2">
    <name type="scientific">Plakobranchus ocellatus</name>
    <dbReference type="NCBI Taxonomy" id="259542"/>
    <lineage>
        <taxon>Eukaryota</taxon>
        <taxon>Metazoa</taxon>
        <taxon>Spiralia</taxon>
        <taxon>Lophotrochozoa</taxon>
        <taxon>Mollusca</taxon>
        <taxon>Gastropoda</taxon>
        <taxon>Heterobranchia</taxon>
        <taxon>Euthyneura</taxon>
        <taxon>Panpulmonata</taxon>
        <taxon>Sacoglossa</taxon>
        <taxon>Placobranchoidea</taxon>
        <taxon>Plakobranchidae</taxon>
        <taxon>Plakobranchus</taxon>
    </lineage>
</organism>
<keyword evidence="2" id="KW-1185">Reference proteome</keyword>
<dbReference type="AlphaFoldDB" id="A0AAV3ZWP4"/>
<protein>
    <submittedName>
        <fullName evidence="1">Uncharacterized protein</fullName>
    </submittedName>
</protein>
<proteinExistence type="predicted"/>
<comment type="caution">
    <text evidence="1">The sequence shown here is derived from an EMBL/GenBank/DDBJ whole genome shotgun (WGS) entry which is preliminary data.</text>
</comment>
<dbReference type="EMBL" id="BLXT01002862">
    <property type="protein sequence ID" value="GFN98827.1"/>
    <property type="molecule type" value="Genomic_DNA"/>
</dbReference>
<feature type="non-terminal residue" evidence="1">
    <location>
        <position position="1"/>
    </location>
</feature>
<accession>A0AAV3ZWP4</accession>
<gene>
    <name evidence="1" type="ORF">PoB_002533300</name>
</gene>
<dbReference type="Proteomes" id="UP000735302">
    <property type="component" value="Unassembled WGS sequence"/>
</dbReference>
<evidence type="ECO:0000313" key="1">
    <source>
        <dbReference type="EMBL" id="GFN98827.1"/>
    </source>
</evidence>
<evidence type="ECO:0000313" key="2">
    <source>
        <dbReference type="Proteomes" id="UP000735302"/>
    </source>
</evidence>